<proteinExistence type="predicted"/>
<sequence length="151" mass="17302">MKSILTLFLILFLSNCGQKKVVESKPKKTLTRELSEIPTFPNCETYKDWIEKEFCLTNSIQELISKNAKKNNLTLTKDTLKVAIRIEIDGSSTIMENKSNNKKLESLSQNVLENLPYIEPASSKSLDRKVTSAYSFYLIFENNEITSKLKK</sequence>
<accession>A0ACC5UBV2</accession>
<dbReference type="EMBL" id="JAHKPD010000021">
    <property type="protein sequence ID" value="MBU2951823.1"/>
    <property type="molecule type" value="Genomic_DNA"/>
</dbReference>
<evidence type="ECO:0000313" key="2">
    <source>
        <dbReference type="Proteomes" id="UP001647509"/>
    </source>
</evidence>
<organism evidence="1 2">
    <name type="scientific">Pseudotamlana agarivorans</name>
    <dbReference type="NCBI Taxonomy" id="481183"/>
    <lineage>
        <taxon>Bacteria</taxon>
        <taxon>Pseudomonadati</taxon>
        <taxon>Bacteroidota</taxon>
        <taxon>Flavobacteriia</taxon>
        <taxon>Flavobacteriales</taxon>
        <taxon>Flavobacteriaceae</taxon>
        <taxon>Pseudotamlana</taxon>
    </lineage>
</organism>
<gene>
    <name evidence="1" type="ORF">KO493_14075</name>
</gene>
<name>A0ACC5UBV2_9FLAO</name>
<reference evidence="1" key="1">
    <citation type="submission" date="2021-05" db="EMBL/GenBank/DDBJ databases">
        <title>Draft genomes of bacteria isolated from model marine particles.</title>
        <authorList>
            <person name="Datta M.S."/>
            <person name="Schwartzman J.A."/>
            <person name="Enke T.N."/>
            <person name="Saavedra J."/>
            <person name="Cermak N."/>
            <person name="Cordero O.X."/>
        </authorList>
    </citation>
    <scope>NUCLEOTIDE SEQUENCE</scope>
    <source>
        <strain evidence="1">I2M19</strain>
    </source>
</reference>
<keyword evidence="2" id="KW-1185">Reference proteome</keyword>
<evidence type="ECO:0000313" key="1">
    <source>
        <dbReference type="EMBL" id="MBU2951823.1"/>
    </source>
</evidence>
<dbReference type="Proteomes" id="UP001647509">
    <property type="component" value="Unassembled WGS sequence"/>
</dbReference>
<protein>
    <submittedName>
        <fullName evidence="1">Uncharacterized protein</fullName>
    </submittedName>
</protein>
<comment type="caution">
    <text evidence="1">The sequence shown here is derived from an EMBL/GenBank/DDBJ whole genome shotgun (WGS) entry which is preliminary data.</text>
</comment>